<evidence type="ECO:0000313" key="2">
    <source>
        <dbReference type="EnsemblPlants" id="PGSC0003DMT400092151"/>
    </source>
</evidence>
<reference evidence="2" key="2">
    <citation type="submission" date="2015-06" db="UniProtKB">
        <authorList>
            <consortium name="EnsemblPlants"/>
        </authorList>
    </citation>
    <scope>IDENTIFICATION</scope>
    <source>
        <strain evidence="2">DM1-3 516 R44</strain>
    </source>
</reference>
<protein>
    <submittedName>
        <fullName evidence="2">Uncharacterized protein</fullName>
    </submittedName>
</protein>
<dbReference type="AlphaFoldDB" id="M1DP72"/>
<keyword evidence="3" id="KW-1185">Reference proteome</keyword>
<name>M1DP72_SOLTU</name>
<dbReference type="HOGENOM" id="CLU_2502347_0_0_1"/>
<organism evidence="2 3">
    <name type="scientific">Solanum tuberosum</name>
    <name type="common">Potato</name>
    <dbReference type="NCBI Taxonomy" id="4113"/>
    <lineage>
        <taxon>Eukaryota</taxon>
        <taxon>Viridiplantae</taxon>
        <taxon>Streptophyta</taxon>
        <taxon>Embryophyta</taxon>
        <taxon>Tracheophyta</taxon>
        <taxon>Spermatophyta</taxon>
        <taxon>Magnoliopsida</taxon>
        <taxon>eudicotyledons</taxon>
        <taxon>Gunneridae</taxon>
        <taxon>Pentapetalae</taxon>
        <taxon>asterids</taxon>
        <taxon>lamiids</taxon>
        <taxon>Solanales</taxon>
        <taxon>Solanaceae</taxon>
        <taxon>Solanoideae</taxon>
        <taxon>Solaneae</taxon>
        <taxon>Solanum</taxon>
    </lineage>
</organism>
<dbReference type="Gramene" id="PGSC0003DMT400092151">
    <property type="protein sequence ID" value="PGSC0003DMT400092151"/>
    <property type="gene ID" value="PGSC0003DMG400041722"/>
</dbReference>
<evidence type="ECO:0000256" key="1">
    <source>
        <dbReference type="SAM" id="MobiDB-lite"/>
    </source>
</evidence>
<dbReference type="PaxDb" id="4113-PGSC0003DMT400092151"/>
<dbReference type="Proteomes" id="UP000011115">
    <property type="component" value="Unassembled WGS sequence"/>
</dbReference>
<dbReference type="EnsemblPlants" id="PGSC0003DMT400092151">
    <property type="protein sequence ID" value="PGSC0003DMT400092151"/>
    <property type="gene ID" value="PGSC0003DMG400041722"/>
</dbReference>
<feature type="region of interest" description="Disordered" evidence="1">
    <location>
        <begin position="26"/>
        <end position="86"/>
    </location>
</feature>
<proteinExistence type="predicted"/>
<evidence type="ECO:0000313" key="3">
    <source>
        <dbReference type="Proteomes" id="UP000011115"/>
    </source>
</evidence>
<sequence length="86" mass="9863">MHRVMMQTEVTRINIQRLVDQVEHSESIGAKRNKKAKKNEEVEAYVSPSTLGDSPKGRTPPFVPVREALKEKDKKGDERSSRRFAK</sequence>
<feature type="compositionally biased region" description="Basic and acidic residues" evidence="1">
    <location>
        <begin position="67"/>
        <end position="86"/>
    </location>
</feature>
<reference evidence="3" key="1">
    <citation type="journal article" date="2011" name="Nature">
        <title>Genome sequence and analysis of the tuber crop potato.</title>
        <authorList>
            <consortium name="The Potato Genome Sequencing Consortium"/>
        </authorList>
    </citation>
    <scope>NUCLEOTIDE SEQUENCE [LARGE SCALE GENOMIC DNA]</scope>
    <source>
        <strain evidence="3">cv. DM1-3 516 R44</strain>
    </source>
</reference>
<dbReference type="InParanoid" id="M1DP72"/>
<accession>M1DP72</accession>